<evidence type="ECO:0000256" key="1">
    <source>
        <dbReference type="SAM" id="Coils"/>
    </source>
</evidence>
<evidence type="ECO:0000313" key="4">
    <source>
        <dbReference type="Proteomes" id="UP000234579"/>
    </source>
</evidence>
<evidence type="ECO:0000256" key="2">
    <source>
        <dbReference type="SAM" id="MobiDB-lite"/>
    </source>
</evidence>
<accession>A0A2I2A8C0</accession>
<feature type="coiled-coil region" evidence="1">
    <location>
        <begin position="4"/>
        <end position="67"/>
    </location>
</feature>
<dbReference type="AlphaFoldDB" id="A0A2I2A8C0"/>
<organism evidence="3 4">
    <name type="scientific">Ligilactobacillus agilis</name>
    <dbReference type="NCBI Taxonomy" id="1601"/>
    <lineage>
        <taxon>Bacteria</taxon>
        <taxon>Bacillati</taxon>
        <taxon>Bacillota</taxon>
        <taxon>Bacilli</taxon>
        <taxon>Lactobacillales</taxon>
        <taxon>Lactobacillaceae</taxon>
        <taxon>Ligilactobacillus</taxon>
    </lineage>
</organism>
<dbReference type="Proteomes" id="UP000234579">
    <property type="component" value="Unassembled WGS sequence"/>
</dbReference>
<gene>
    <name evidence="3" type="ORF">CYR79_10475</name>
</gene>
<dbReference type="EMBL" id="PKGI01000059">
    <property type="protein sequence ID" value="PLA75640.1"/>
    <property type="molecule type" value="Genomic_DNA"/>
</dbReference>
<proteinExistence type="predicted"/>
<feature type="compositionally biased region" description="Basic and acidic residues" evidence="2">
    <location>
        <begin position="107"/>
        <end position="118"/>
    </location>
</feature>
<sequence length="118" mass="13754">MARTKKNEYDIKKLKNNIKALEKLLLNGEPDFGKVTTSETSSVHEELIKLNQKLKELGDKLLEVEKKYAQAKFMEAIPKNMSLSDLRKLFDNSEPKNDFNNQNNDTQLEHNNDFNRQN</sequence>
<dbReference type="RefSeq" id="WP_101812443.1">
    <property type="nucleotide sequence ID" value="NZ_JAEHNV010000001.1"/>
</dbReference>
<feature type="region of interest" description="Disordered" evidence="2">
    <location>
        <begin position="88"/>
        <end position="118"/>
    </location>
</feature>
<reference evidence="4" key="1">
    <citation type="submission" date="2017-12" db="EMBL/GenBank/DDBJ databases">
        <authorList>
            <person name="Christensen H."/>
        </authorList>
    </citation>
    <scope>NUCLEOTIDE SEQUENCE [LARGE SCALE GENOMIC DNA]</scope>
    <source>
        <strain evidence="4">268A</strain>
    </source>
</reference>
<feature type="compositionally biased region" description="Basic and acidic residues" evidence="2">
    <location>
        <begin position="88"/>
        <end position="97"/>
    </location>
</feature>
<evidence type="ECO:0000313" key="3">
    <source>
        <dbReference type="EMBL" id="PLA75640.1"/>
    </source>
</evidence>
<comment type="caution">
    <text evidence="3">The sequence shown here is derived from an EMBL/GenBank/DDBJ whole genome shotgun (WGS) entry which is preliminary data.</text>
</comment>
<keyword evidence="1" id="KW-0175">Coiled coil</keyword>
<protein>
    <submittedName>
        <fullName evidence="3">Uncharacterized protein</fullName>
    </submittedName>
</protein>
<name>A0A2I2A8C0_9LACO</name>